<proteinExistence type="predicted"/>
<dbReference type="EMBL" id="JAPZCX010000023">
    <property type="protein sequence ID" value="MDN5071577.1"/>
    <property type="molecule type" value="Genomic_DNA"/>
</dbReference>
<dbReference type="Proteomes" id="UP001170288">
    <property type="component" value="Unassembled WGS sequence"/>
</dbReference>
<dbReference type="RefSeq" id="WP_152056723.1">
    <property type="nucleotide sequence ID" value="NZ_CABVRJ010000005.1"/>
</dbReference>
<evidence type="ECO:0000313" key="2">
    <source>
        <dbReference type="Proteomes" id="UP001170288"/>
    </source>
</evidence>
<evidence type="ECO:0000313" key="1">
    <source>
        <dbReference type="EMBL" id="MDN5071577.1"/>
    </source>
</evidence>
<reference evidence="1" key="2">
    <citation type="journal article" date="2023" name="Microorganisms">
        <title>Genomic Characterization of Arcobacter butzleri Strains Isolated from Various Sources in Lithuania.</title>
        <authorList>
            <person name="Uljanovas D."/>
            <person name="Golz G."/>
            <person name="Fleischmann S."/>
            <person name="Kudirkiene E."/>
            <person name="Kasetiene N."/>
            <person name="Grineviciene A."/>
            <person name="Tamuleviciene E."/>
            <person name="Aksomaitiene J."/>
            <person name="Alter T."/>
            <person name="Malakauskas M."/>
        </authorList>
    </citation>
    <scope>NUCLEOTIDE SEQUENCE</scope>
    <source>
        <strain evidence="1">RCM69</strain>
    </source>
</reference>
<comment type="caution">
    <text evidence="1">The sequence shown here is derived from an EMBL/GenBank/DDBJ whole genome shotgun (WGS) entry which is preliminary data.</text>
</comment>
<reference evidence="1" key="1">
    <citation type="submission" date="2022-12" db="EMBL/GenBank/DDBJ databases">
        <authorList>
            <person name="Uljanovas D."/>
        </authorList>
    </citation>
    <scope>NUCLEOTIDE SEQUENCE</scope>
    <source>
        <strain evidence="1">RCM69</strain>
    </source>
</reference>
<protein>
    <submittedName>
        <fullName evidence="1">Uncharacterized protein</fullName>
    </submittedName>
</protein>
<organism evidence="1 2">
    <name type="scientific">Aliarcobacter butzleri</name>
    <dbReference type="NCBI Taxonomy" id="28197"/>
    <lineage>
        <taxon>Bacteria</taxon>
        <taxon>Pseudomonadati</taxon>
        <taxon>Campylobacterota</taxon>
        <taxon>Epsilonproteobacteria</taxon>
        <taxon>Campylobacterales</taxon>
        <taxon>Arcobacteraceae</taxon>
        <taxon>Aliarcobacter</taxon>
    </lineage>
</organism>
<sequence length="133" mass="15469">MKIEELKISVDLARVITKEDIPRDSEITITKVTENETVLNYTRSCECCNETMNLHQFLDKCKKWTINNKFGIMTMENEDGLSIKLFIGGLVTKEFPPTVPEQAIINYCEWILNYKEIGKEAHIQELEKLIKKD</sequence>
<dbReference type="AlphaFoldDB" id="A0AAW7Q0S4"/>
<gene>
    <name evidence="1" type="ORF">O8C76_11135</name>
</gene>
<name>A0AAW7Q0S4_9BACT</name>
<accession>A0AAW7Q0S4</accession>